<feature type="binding site" evidence="14">
    <location>
        <position position="462"/>
    </location>
    <ligand>
        <name>thiamine diphosphate</name>
        <dbReference type="ChEBI" id="CHEBI:58937"/>
    </ligand>
</feature>
<feature type="site" description="Important for catalytic activity" evidence="16">
    <location>
        <position position="272"/>
    </location>
</feature>
<evidence type="ECO:0000313" key="20">
    <source>
        <dbReference type="Proteomes" id="UP000808337"/>
    </source>
</evidence>
<dbReference type="Gene3D" id="3.40.50.920">
    <property type="match status" value="1"/>
</dbReference>
<keyword evidence="7 15" id="KW-0479">Metal-binding</keyword>
<gene>
    <name evidence="19" type="primary">tkt</name>
    <name evidence="19" type="ORF">IPP15_14960</name>
</gene>
<evidence type="ECO:0000256" key="5">
    <source>
        <dbReference type="ARBA" id="ARBA00013152"/>
    </source>
</evidence>
<dbReference type="FunFam" id="3.40.50.920:FF:000003">
    <property type="entry name" value="Transketolase"/>
    <property type="match status" value="1"/>
</dbReference>
<comment type="cofactor">
    <cofactor evidence="1">
        <name>Ca(2+)</name>
        <dbReference type="ChEBI" id="CHEBI:29108"/>
    </cofactor>
</comment>
<feature type="site" description="Important for catalytic activity" evidence="16">
    <location>
        <position position="37"/>
    </location>
</feature>
<comment type="cofactor">
    <cofactor evidence="2">
        <name>Co(2+)</name>
        <dbReference type="ChEBI" id="CHEBI:48828"/>
    </cofactor>
</comment>
<evidence type="ECO:0000256" key="16">
    <source>
        <dbReference type="PIRSR" id="PIRSR605478-5"/>
    </source>
</evidence>
<feature type="binding site" evidence="15">
    <location>
        <position position="166"/>
    </location>
    <ligand>
        <name>Mg(2+)</name>
        <dbReference type="ChEBI" id="CHEBI:18420"/>
    </ligand>
</feature>
<feature type="binding site" evidence="13">
    <location>
        <position position="545"/>
    </location>
    <ligand>
        <name>substrate</name>
    </ligand>
</feature>
<feature type="binding site" evidence="13">
    <location>
        <position position="272"/>
    </location>
    <ligand>
        <name>substrate</name>
    </ligand>
</feature>
<keyword evidence="6 19" id="KW-0808">Transferase</keyword>
<evidence type="ECO:0000256" key="8">
    <source>
        <dbReference type="ARBA" id="ARBA00022842"/>
    </source>
</evidence>
<dbReference type="GO" id="GO:0005829">
    <property type="term" value="C:cytosol"/>
    <property type="evidence" value="ECO:0007669"/>
    <property type="project" value="TreeGrafter"/>
</dbReference>
<feature type="region of interest" description="Disordered" evidence="17">
    <location>
        <begin position="105"/>
        <end position="126"/>
    </location>
</feature>
<evidence type="ECO:0000259" key="18">
    <source>
        <dbReference type="SMART" id="SM00861"/>
    </source>
</evidence>
<evidence type="ECO:0000256" key="13">
    <source>
        <dbReference type="PIRSR" id="PIRSR605478-2"/>
    </source>
</evidence>
<dbReference type="AlphaFoldDB" id="A0A9D7SWR0"/>
<dbReference type="Pfam" id="PF02779">
    <property type="entry name" value="Transket_pyr"/>
    <property type="match status" value="1"/>
</dbReference>
<dbReference type="Pfam" id="PF22613">
    <property type="entry name" value="Transketolase_C_1"/>
    <property type="match status" value="1"/>
</dbReference>
<feature type="binding site" evidence="14">
    <location>
        <position position="77"/>
    </location>
    <ligand>
        <name>thiamine diphosphate</name>
        <dbReference type="ChEBI" id="CHEBI:58937"/>
    </ligand>
</feature>
<feature type="binding site" evidence="13">
    <location>
        <position position="367"/>
    </location>
    <ligand>
        <name>substrate</name>
    </ligand>
</feature>
<feature type="domain" description="Transketolase-like pyrimidine-binding" evidence="18">
    <location>
        <begin position="364"/>
        <end position="550"/>
    </location>
</feature>
<evidence type="ECO:0000313" key="19">
    <source>
        <dbReference type="EMBL" id="MBK9983656.1"/>
    </source>
</evidence>
<keyword evidence="9 14" id="KW-0786">Thiamine pyrophosphate</keyword>
<reference evidence="19 20" key="1">
    <citation type="submission" date="2020-10" db="EMBL/GenBank/DDBJ databases">
        <title>Connecting structure to function with the recovery of over 1000 high-quality activated sludge metagenome-assembled genomes encoding full-length rRNA genes using long-read sequencing.</title>
        <authorList>
            <person name="Singleton C.M."/>
            <person name="Petriglieri F."/>
            <person name="Kristensen J.M."/>
            <person name="Kirkegaard R.H."/>
            <person name="Michaelsen T.Y."/>
            <person name="Andersen M.H."/>
            <person name="Karst S.M."/>
            <person name="Dueholm M.S."/>
            <person name="Nielsen P.H."/>
            <person name="Albertsen M."/>
        </authorList>
    </citation>
    <scope>NUCLEOTIDE SEQUENCE [LARGE SCALE GENOMIC DNA]</scope>
    <source>
        <strain evidence="19">Ribe_18-Q3-R11-54_MAXAC.273</strain>
    </source>
</reference>
<comment type="similarity">
    <text evidence="3">Belongs to the transketolase family.</text>
</comment>
<evidence type="ECO:0000256" key="17">
    <source>
        <dbReference type="SAM" id="MobiDB-lite"/>
    </source>
</evidence>
<comment type="subunit">
    <text evidence="4">Homodimer.</text>
</comment>
<feature type="binding site" evidence="15">
    <location>
        <position position="196"/>
    </location>
    <ligand>
        <name>Mg(2+)</name>
        <dbReference type="ChEBI" id="CHEBI:18420"/>
    </ligand>
</feature>
<feature type="binding site" evidence="13">
    <location>
        <position position="486"/>
    </location>
    <ligand>
        <name>substrate</name>
    </ligand>
</feature>
<dbReference type="FunFam" id="3.40.50.970:FF:000003">
    <property type="entry name" value="Transketolase"/>
    <property type="match status" value="1"/>
</dbReference>
<feature type="binding site" evidence="14">
    <location>
        <position position="272"/>
    </location>
    <ligand>
        <name>thiamine diphosphate</name>
        <dbReference type="ChEBI" id="CHEBI:58937"/>
    </ligand>
</feature>
<protein>
    <recommendedName>
        <fullName evidence="5 11">Transketolase</fullName>
        <ecNumber evidence="5 11">2.2.1.1</ecNumber>
    </recommendedName>
</protein>
<dbReference type="PANTHER" id="PTHR43522:SF2">
    <property type="entry name" value="TRANSKETOLASE 1-RELATED"/>
    <property type="match status" value="1"/>
</dbReference>
<feature type="compositionally biased region" description="Low complexity" evidence="17">
    <location>
        <begin position="117"/>
        <end position="126"/>
    </location>
</feature>
<dbReference type="InterPro" id="IPR055152">
    <property type="entry name" value="Transketolase-like_C_2"/>
</dbReference>
<dbReference type="SMART" id="SM00861">
    <property type="entry name" value="Transket_pyr"/>
    <property type="match status" value="1"/>
</dbReference>
<feature type="binding site" evidence="13">
    <location>
        <position position="498"/>
    </location>
    <ligand>
        <name>substrate</name>
    </ligand>
</feature>
<dbReference type="SUPFAM" id="SSF52922">
    <property type="entry name" value="TK C-terminal domain-like"/>
    <property type="match status" value="1"/>
</dbReference>
<evidence type="ECO:0000256" key="14">
    <source>
        <dbReference type="PIRSR" id="PIRSR605478-3"/>
    </source>
</evidence>
<dbReference type="FunFam" id="3.40.50.970:FF:000004">
    <property type="entry name" value="Transketolase"/>
    <property type="match status" value="1"/>
</dbReference>
<dbReference type="GO" id="GO:0009052">
    <property type="term" value="P:pentose-phosphate shunt, non-oxidative branch"/>
    <property type="evidence" value="ECO:0007669"/>
    <property type="project" value="UniProtKB-ARBA"/>
</dbReference>
<dbReference type="PROSITE" id="PS00801">
    <property type="entry name" value="TRANSKETOLASE_1"/>
    <property type="match status" value="1"/>
</dbReference>
<dbReference type="PANTHER" id="PTHR43522">
    <property type="entry name" value="TRANSKETOLASE"/>
    <property type="match status" value="1"/>
</dbReference>
<keyword evidence="8 15" id="KW-0460">Magnesium</keyword>
<evidence type="ECO:0000256" key="2">
    <source>
        <dbReference type="ARBA" id="ARBA00001941"/>
    </source>
</evidence>
<dbReference type="GO" id="GO:0004802">
    <property type="term" value="F:transketolase activity"/>
    <property type="evidence" value="ECO:0007669"/>
    <property type="project" value="UniProtKB-UniRule"/>
</dbReference>
<evidence type="ECO:0000256" key="12">
    <source>
        <dbReference type="PIRSR" id="PIRSR605478-1"/>
    </source>
</evidence>
<evidence type="ECO:0000256" key="7">
    <source>
        <dbReference type="ARBA" id="ARBA00022723"/>
    </source>
</evidence>
<sequence length="696" mass="76144">MNSISNTIPGYTDPDLLATNTIRFLSIDAVQKANSGHPGLPMGAAAMAYVLWTRFLKHNPSDPHWFDRDRFVLSAGHGSMLLYSLLHLTGYDLSLEEIKHFRQWGSKTPGHPERGETPGVETTTGPLGQGFANGVGMAIAEAYLAARYNKPGFEIINHHTYALVSDGDLMEGVAAEAAPLAGHLKLGKLIYLYDSNHITLASSTQVTFTEDHVQRFEAYGWHTQSIEDGNDVEAITNAIRFAQEEKERPSIIIVRTHIGYGSPHKQDSCAAHGSPLGVEEVKLTKENLGWPLEPTFYIPDEALHLFRKALANGDQLETAWEQNFTAYKNKYPELASELADLINGIIPSGWDKDFPEFPTDAKGMATRVASGKIMQSFFKFLPGFIGGSADLNSSTHTELKGAGNFEDPSMAVGDLQGSAEGGWSHAGRNVQYGVREHAMGAISNGMAAHGGILPFTATFLTFSDYMRPAIRLAALMELKVVYVFTHDSIALGEDGPTHQSVEHVAVLRAIPGLMVIRPCDANETAVAWRMAIETHKTPVALILSRQDLPTLDRKIYGAADGLHFGAYILADTPNANPDLILMASGSEVSLIVQAQQELSKHNLAVRLVSMPSWELFEAQPPEYRDLVLPPTIRNRISVEAGITMGWQHYVGDEGDMIGINTFGASAPGDVMMREYGFTVENICNRALALVKRNRHD</sequence>
<comment type="cofactor">
    <cofactor evidence="15">
        <name>Mg(2+)</name>
        <dbReference type="ChEBI" id="CHEBI:18420"/>
    </cofactor>
    <text evidence="15">Binds 1 Mg(2+) ion per subunit. Can also utilize other divalent metal cations, such as Ca(2+), Mn(2+) and Co(2+).</text>
</comment>
<proteinExistence type="inferred from homology"/>
<feature type="binding site" evidence="14">
    <location>
        <begin position="125"/>
        <end position="127"/>
    </location>
    <ligand>
        <name>thiamine diphosphate</name>
        <dbReference type="ChEBI" id="CHEBI:58937"/>
    </ligand>
</feature>
<dbReference type="InterPro" id="IPR033247">
    <property type="entry name" value="Transketolase_fam"/>
</dbReference>
<dbReference type="EMBL" id="JADKGY010000022">
    <property type="protein sequence ID" value="MBK9983656.1"/>
    <property type="molecule type" value="Genomic_DNA"/>
</dbReference>
<comment type="cofactor">
    <cofactor evidence="14">
        <name>thiamine diphosphate</name>
        <dbReference type="ChEBI" id="CHEBI:58937"/>
    </cofactor>
    <text evidence="14">Binds 1 thiamine pyrophosphate per subunit. During the reaction, the substrate forms a covalent intermediate with the cofactor.</text>
</comment>
<feature type="active site" description="Proton donor" evidence="12">
    <location>
        <position position="436"/>
    </location>
</feature>
<dbReference type="InterPro" id="IPR005474">
    <property type="entry name" value="Transketolase_N"/>
</dbReference>
<dbReference type="InterPro" id="IPR005475">
    <property type="entry name" value="Transketolase-like_Pyr-bd"/>
</dbReference>
<evidence type="ECO:0000256" key="10">
    <source>
        <dbReference type="ARBA" id="ARBA00049473"/>
    </source>
</evidence>
<dbReference type="InterPro" id="IPR029061">
    <property type="entry name" value="THDP-binding"/>
</dbReference>
<dbReference type="GO" id="GO:0046872">
    <property type="term" value="F:metal ion binding"/>
    <property type="evidence" value="ECO:0007669"/>
    <property type="project" value="UniProtKB-KW"/>
</dbReference>
<dbReference type="CDD" id="cd07033">
    <property type="entry name" value="TPP_PYR_DXS_TK_like"/>
    <property type="match status" value="1"/>
</dbReference>
<dbReference type="SUPFAM" id="SSF52518">
    <property type="entry name" value="Thiamin diphosphate-binding fold (THDP-binding)"/>
    <property type="match status" value="2"/>
</dbReference>
<accession>A0A9D7SWR0</accession>
<dbReference type="InterPro" id="IPR049557">
    <property type="entry name" value="Transketolase_CS"/>
</dbReference>
<comment type="caution">
    <text evidence="19">The sequence shown here is derived from an EMBL/GenBank/DDBJ whole genome shotgun (WGS) entry which is preliminary data.</text>
</comment>
<evidence type="ECO:0000256" key="6">
    <source>
        <dbReference type="ARBA" id="ARBA00022679"/>
    </source>
</evidence>
<feature type="binding site" evidence="14">
    <location>
        <position position="167"/>
    </location>
    <ligand>
        <name>thiamine diphosphate</name>
        <dbReference type="ChEBI" id="CHEBI:58937"/>
    </ligand>
</feature>
<evidence type="ECO:0000256" key="9">
    <source>
        <dbReference type="ARBA" id="ARBA00023052"/>
    </source>
</evidence>
<feature type="binding site" evidence="13">
    <location>
        <position position="37"/>
    </location>
    <ligand>
        <name>substrate</name>
    </ligand>
</feature>
<feature type="binding site" evidence="14">
    <location>
        <position position="196"/>
    </location>
    <ligand>
        <name>thiamine diphosphate</name>
        <dbReference type="ChEBI" id="CHEBI:58937"/>
    </ligand>
</feature>
<evidence type="ECO:0000256" key="11">
    <source>
        <dbReference type="NCBIfam" id="TIGR00232"/>
    </source>
</evidence>
<dbReference type="Pfam" id="PF00456">
    <property type="entry name" value="Transketolase_N"/>
    <property type="match status" value="1"/>
</dbReference>
<name>A0A9D7SWR0_9BACT</name>
<dbReference type="InterPro" id="IPR005478">
    <property type="entry name" value="Transketolase_bac-like"/>
</dbReference>
<dbReference type="Proteomes" id="UP000808337">
    <property type="component" value="Unassembled WGS sequence"/>
</dbReference>
<dbReference type="CDD" id="cd02012">
    <property type="entry name" value="TPP_TK"/>
    <property type="match status" value="1"/>
</dbReference>
<evidence type="ECO:0000256" key="4">
    <source>
        <dbReference type="ARBA" id="ARBA00011738"/>
    </source>
</evidence>
<organism evidence="19 20">
    <name type="scientific">Candidatus Opimibacter skivensis</name>
    <dbReference type="NCBI Taxonomy" id="2982028"/>
    <lineage>
        <taxon>Bacteria</taxon>
        <taxon>Pseudomonadati</taxon>
        <taxon>Bacteroidota</taxon>
        <taxon>Saprospiria</taxon>
        <taxon>Saprospirales</taxon>
        <taxon>Saprospiraceae</taxon>
        <taxon>Candidatus Opimibacter</taxon>
    </lineage>
</organism>
<dbReference type="InterPro" id="IPR009014">
    <property type="entry name" value="Transketo_C/PFOR_II"/>
</dbReference>
<dbReference type="EC" id="2.2.1.1" evidence="5 11"/>
<feature type="binding site" evidence="13">
    <location>
        <position position="494"/>
    </location>
    <ligand>
        <name>substrate</name>
    </ligand>
</feature>
<evidence type="ECO:0000256" key="3">
    <source>
        <dbReference type="ARBA" id="ARBA00007131"/>
    </source>
</evidence>
<feature type="binding site" evidence="13">
    <location>
        <position position="394"/>
    </location>
    <ligand>
        <name>substrate</name>
    </ligand>
</feature>
<dbReference type="Gene3D" id="3.40.50.970">
    <property type="match status" value="2"/>
</dbReference>
<evidence type="ECO:0000256" key="1">
    <source>
        <dbReference type="ARBA" id="ARBA00001913"/>
    </source>
</evidence>
<comment type="catalytic activity">
    <reaction evidence="10">
        <text>D-sedoheptulose 7-phosphate + D-glyceraldehyde 3-phosphate = aldehydo-D-ribose 5-phosphate + D-xylulose 5-phosphate</text>
        <dbReference type="Rhea" id="RHEA:10508"/>
        <dbReference type="ChEBI" id="CHEBI:57483"/>
        <dbReference type="ChEBI" id="CHEBI:57737"/>
        <dbReference type="ChEBI" id="CHEBI:58273"/>
        <dbReference type="ChEBI" id="CHEBI:59776"/>
        <dbReference type="EC" id="2.2.1.1"/>
    </reaction>
</comment>
<dbReference type="NCBIfam" id="TIGR00232">
    <property type="entry name" value="tktlase_bact"/>
    <property type="match status" value="1"/>
</dbReference>
<evidence type="ECO:0000256" key="15">
    <source>
        <dbReference type="PIRSR" id="PIRSR605478-4"/>
    </source>
</evidence>
<feature type="binding site" evidence="15">
    <location>
        <position position="198"/>
    </location>
    <ligand>
        <name>Mg(2+)</name>
        <dbReference type="ChEBI" id="CHEBI:18420"/>
    </ligand>
</feature>